<evidence type="ECO:0000313" key="20">
    <source>
        <dbReference type="EMBL" id="OAE22848.1"/>
    </source>
</evidence>
<dbReference type="InterPro" id="IPR023298">
    <property type="entry name" value="ATPase_P-typ_TM_dom_sf"/>
</dbReference>
<dbReference type="EMBL" id="AP019871">
    <property type="protein sequence ID" value="BBN14146.1"/>
    <property type="molecule type" value="Genomic_DNA"/>
</dbReference>
<evidence type="ECO:0000256" key="4">
    <source>
        <dbReference type="ARBA" id="ARBA00022723"/>
    </source>
</evidence>
<keyword evidence="8 15" id="KW-1278">Translocase</keyword>
<dbReference type="Proteomes" id="UP001162541">
    <property type="component" value="Chromosome 6"/>
</dbReference>
<feature type="transmembrane region" description="Helical" evidence="15">
    <location>
        <begin position="1116"/>
        <end position="1134"/>
    </location>
</feature>
<dbReference type="InterPro" id="IPR032631">
    <property type="entry name" value="P-type_ATPase_N"/>
</dbReference>
<keyword evidence="5 13" id="KW-0547">Nucleotide-binding</keyword>
<dbReference type="Gene3D" id="3.40.50.1000">
    <property type="entry name" value="HAD superfamily/HAD-like"/>
    <property type="match status" value="1"/>
</dbReference>
<feature type="binding site" evidence="13">
    <location>
        <position position="668"/>
    </location>
    <ligand>
        <name>ATP</name>
        <dbReference type="ChEBI" id="CHEBI:30616"/>
    </ligand>
</feature>
<dbReference type="Proteomes" id="UP000077202">
    <property type="component" value="Unassembled WGS sequence"/>
</dbReference>
<keyword evidence="6 13" id="KW-0067">ATP-binding</keyword>
<feature type="binding site" evidence="13">
    <location>
        <position position="627"/>
    </location>
    <ligand>
        <name>ATP</name>
        <dbReference type="ChEBI" id="CHEBI:30616"/>
    </ligand>
</feature>
<dbReference type="InterPro" id="IPR001757">
    <property type="entry name" value="P_typ_ATPase"/>
</dbReference>
<feature type="transmembrane region" description="Helical" evidence="15">
    <location>
        <begin position="152"/>
        <end position="171"/>
    </location>
</feature>
<evidence type="ECO:0000256" key="6">
    <source>
        <dbReference type="ARBA" id="ARBA00022840"/>
    </source>
</evidence>
<evidence type="ECO:0000313" key="21">
    <source>
        <dbReference type="Proteomes" id="UP000077202"/>
    </source>
</evidence>
<dbReference type="InterPro" id="IPR018303">
    <property type="entry name" value="ATPase_P-typ_P_site"/>
</dbReference>
<dbReference type="GO" id="GO:0045332">
    <property type="term" value="P:phospholipid translocation"/>
    <property type="evidence" value="ECO:0007669"/>
    <property type="project" value="TreeGrafter"/>
</dbReference>
<feature type="transmembrane region" description="Helical" evidence="15">
    <location>
        <begin position="1146"/>
        <end position="1166"/>
    </location>
</feature>
<dbReference type="PANTHER" id="PTHR24092">
    <property type="entry name" value="PROBABLE PHOSPHOLIPID-TRANSPORTING ATPASE"/>
    <property type="match status" value="1"/>
</dbReference>
<keyword evidence="4 14" id="KW-0479">Metal-binding</keyword>
<dbReference type="SFLD" id="SFLDF00027">
    <property type="entry name" value="p-type_atpase"/>
    <property type="match status" value="1"/>
</dbReference>
<evidence type="ECO:0000313" key="22">
    <source>
        <dbReference type="Proteomes" id="UP001162541"/>
    </source>
</evidence>
<feature type="compositionally biased region" description="Polar residues" evidence="16">
    <location>
        <begin position="870"/>
        <end position="889"/>
    </location>
</feature>
<evidence type="ECO:0000256" key="8">
    <source>
        <dbReference type="ARBA" id="ARBA00022967"/>
    </source>
</evidence>
<evidence type="ECO:0000256" key="1">
    <source>
        <dbReference type="ARBA" id="ARBA00004141"/>
    </source>
</evidence>
<dbReference type="Pfam" id="PF16209">
    <property type="entry name" value="PhoLip_ATPase_N"/>
    <property type="match status" value="1"/>
</dbReference>
<dbReference type="SUPFAM" id="SSF56784">
    <property type="entry name" value="HAD-like"/>
    <property type="match status" value="1"/>
</dbReference>
<dbReference type="FunFam" id="3.40.50.1000:FF:000023">
    <property type="entry name" value="Phospholipid-transporting ATPase"/>
    <property type="match status" value="1"/>
</dbReference>
<dbReference type="InterPro" id="IPR006539">
    <property type="entry name" value="P-type_ATPase_IV"/>
</dbReference>
<dbReference type="GO" id="GO:0000287">
    <property type="term" value="F:magnesium ion binding"/>
    <property type="evidence" value="ECO:0007669"/>
    <property type="project" value="UniProtKB-UniRule"/>
</dbReference>
<evidence type="ECO:0000256" key="9">
    <source>
        <dbReference type="ARBA" id="ARBA00022989"/>
    </source>
</evidence>
<dbReference type="NCBIfam" id="TIGR01494">
    <property type="entry name" value="ATPase_P-type"/>
    <property type="match status" value="3"/>
</dbReference>
<dbReference type="InterPro" id="IPR036412">
    <property type="entry name" value="HAD-like_sf"/>
</dbReference>
<evidence type="ECO:0000259" key="17">
    <source>
        <dbReference type="Pfam" id="PF16209"/>
    </source>
</evidence>
<evidence type="ECO:0000256" key="14">
    <source>
        <dbReference type="PIRSR" id="PIRSR606539-3"/>
    </source>
</evidence>
<dbReference type="GO" id="GO:0005524">
    <property type="term" value="F:ATP binding"/>
    <property type="evidence" value="ECO:0007669"/>
    <property type="project" value="UniProtKB-UniRule"/>
</dbReference>
<dbReference type="PRINTS" id="PR00119">
    <property type="entry name" value="CATATPASE"/>
</dbReference>
<dbReference type="SFLD" id="SFLDG00002">
    <property type="entry name" value="C1.7:_P-type_atpase_like"/>
    <property type="match status" value="1"/>
</dbReference>
<feature type="binding site" evidence="13">
    <location>
        <position position="814"/>
    </location>
    <ligand>
        <name>ATP</name>
        <dbReference type="ChEBI" id="CHEBI:30616"/>
    </ligand>
</feature>
<dbReference type="SFLD" id="SFLDS00003">
    <property type="entry name" value="Haloacid_Dehalogenase"/>
    <property type="match status" value="1"/>
</dbReference>
<feature type="transmembrane region" description="Helical" evidence="15">
    <location>
        <begin position="1178"/>
        <end position="1198"/>
    </location>
</feature>
<keyword evidence="9 15" id="KW-1133">Transmembrane helix</keyword>
<feature type="binding site" evidence="14">
    <location>
        <position position="496"/>
    </location>
    <ligand>
        <name>Mg(2+)</name>
        <dbReference type="ChEBI" id="CHEBI:18420"/>
    </ligand>
</feature>
<feature type="transmembrane region" description="Helical" evidence="15">
    <location>
        <begin position="371"/>
        <end position="394"/>
    </location>
</feature>
<feature type="binding site" evidence="13">
    <location>
        <position position="691"/>
    </location>
    <ligand>
        <name>ATP</name>
        <dbReference type="ChEBI" id="CHEBI:30616"/>
    </ligand>
</feature>
<reference evidence="22" key="3">
    <citation type="journal article" date="2020" name="Curr. Biol.">
        <title>Chromatin organization in early land plants reveals an ancestral association between H3K27me3, transposons, and constitutive heterochromatin.</title>
        <authorList>
            <person name="Montgomery S.A."/>
            <person name="Tanizawa Y."/>
            <person name="Galik B."/>
            <person name="Wang N."/>
            <person name="Ito T."/>
            <person name="Mochizuki T."/>
            <person name="Akimcheva S."/>
            <person name="Bowman J.L."/>
            <person name="Cognat V."/>
            <person name="Marechal-Drouard L."/>
            <person name="Ekker H."/>
            <person name="Hong S.F."/>
            <person name="Kohchi T."/>
            <person name="Lin S.S."/>
            <person name="Liu L.D."/>
            <person name="Nakamura Y."/>
            <person name="Valeeva L.R."/>
            <person name="Shakirov E.V."/>
            <person name="Shippen D.E."/>
            <person name="Wei W.L."/>
            <person name="Yagura M."/>
            <person name="Yamaoka S."/>
            <person name="Yamato K.T."/>
            <person name="Liu C."/>
            <person name="Berger F."/>
        </authorList>
    </citation>
    <scope>NUCLEOTIDE SEQUENCE [LARGE SCALE GENOMIC DNA]</scope>
    <source>
        <strain evidence="22">Tak-1</strain>
    </source>
</reference>
<dbReference type="InterPro" id="IPR032630">
    <property type="entry name" value="P_typ_ATPase_c"/>
</dbReference>
<dbReference type="SUPFAM" id="SSF81660">
    <property type="entry name" value="Metal cation-transporting ATPase, ATP-binding domain N"/>
    <property type="match status" value="1"/>
</dbReference>
<feature type="binding site" evidence="13">
    <location>
        <position position="951"/>
    </location>
    <ligand>
        <name>ATP</name>
        <dbReference type="ChEBI" id="CHEBI:30616"/>
    </ligand>
</feature>
<dbReference type="SUPFAM" id="SSF81653">
    <property type="entry name" value="Calcium ATPase, transduction domain A"/>
    <property type="match status" value="1"/>
</dbReference>
<comment type="similarity">
    <text evidence="2 15">Belongs to the cation transport ATPase (P-type) (TC 3.A.3) family. Type IV subfamily.</text>
</comment>
<dbReference type="Gene3D" id="2.70.150.10">
    <property type="entry name" value="Calcium-transporting ATPase, cytoplasmic transduction domain A"/>
    <property type="match status" value="1"/>
</dbReference>
<reference evidence="20 21" key="1">
    <citation type="submission" date="2016-03" db="EMBL/GenBank/DDBJ databases">
        <title>Mechanisms controlling the formation of the plant cell surface in tip-growing cells are functionally conserved among land plants.</title>
        <authorList>
            <person name="Honkanen S."/>
            <person name="Jones V.A."/>
            <person name="Morieri G."/>
            <person name="Champion C."/>
            <person name="Hetherington A.J."/>
            <person name="Kelly S."/>
            <person name="Saint-Marcoux D."/>
            <person name="Proust H."/>
            <person name="Prescott H."/>
            <person name="Dolan L."/>
        </authorList>
    </citation>
    <scope>NUCLEOTIDE SEQUENCE [LARGE SCALE GENOMIC DNA]</scope>
    <source>
        <strain evidence="21">cv. Tak-1 and cv. Tak-2</strain>
        <tissue evidence="20">Whole gametophyte</tissue>
    </source>
</reference>
<evidence type="ECO:0000256" key="5">
    <source>
        <dbReference type="ARBA" id="ARBA00022741"/>
    </source>
</evidence>
<evidence type="ECO:0000256" key="7">
    <source>
        <dbReference type="ARBA" id="ARBA00022842"/>
    </source>
</evidence>
<dbReference type="Pfam" id="PF16212">
    <property type="entry name" value="PhoLip_ATPase_C"/>
    <property type="match status" value="1"/>
</dbReference>
<dbReference type="InterPro" id="IPR044492">
    <property type="entry name" value="P_typ_ATPase_HD_dom"/>
</dbReference>
<evidence type="ECO:0000256" key="3">
    <source>
        <dbReference type="ARBA" id="ARBA00022692"/>
    </source>
</evidence>
<feature type="binding site" evidence="13">
    <location>
        <position position="981"/>
    </location>
    <ligand>
        <name>ATP</name>
        <dbReference type="ChEBI" id="CHEBI:30616"/>
    </ligand>
</feature>
<dbReference type="EC" id="7.6.2.1" evidence="15"/>
<dbReference type="AlphaFoldDB" id="A0A176VPL4"/>
<feature type="compositionally biased region" description="Low complexity" evidence="16">
    <location>
        <begin position="8"/>
        <end position="25"/>
    </location>
</feature>
<keyword evidence="7 14" id="KW-0460">Magnesium</keyword>
<dbReference type="FunFam" id="2.70.150.10:FF:000054">
    <property type="entry name" value="Phospholipid-transporting ATPase"/>
    <property type="match status" value="1"/>
</dbReference>
<feature type="binding site" evidence="13">
    <location>
        <position position="494"/>
    </location>
    <ligand>
        <name>ATP</name>
        <dbReference type="ChEBI" id="CHEBI:30616"/>
    </ligand>
</feature>
<dbReference type="Gene3D" id="3.40.1110.10">
    <property type="entry name" value="Calcium-transporting ATPase, cytoplasmic domain N"/>
    <property type="match status" value="1"/>
</dbReference>
<feature type="transmembrane region" description="Helical" evidence="15">
    <location>
        <begin position="1039"/>
        <end position="1058"/>
    </location>
</feature>
<reference evidence="19" key="2">
    <citation type="journal article" date="2019" name="Curr. Biol.">
        <title>Chromatin organization in early land plants reveals an ancestral association between H3K27me3, transposons, and constitutive heterochromatin.</title>
        <authorList>
            <person name="Montgomery S.A."/>
            <person name="Tanizawa Y."/>
            <person name="Galik B."/>
            <person name="Wang N."/>
            <person name="Ito T."/>
            <person name="Mochizuki T."/>
            <person name="Akimcheva S."/>
            <person name="Bowman J."/>
            <person name="Cognat V."/>
            <person name="Drouard L."/>
            <person name="Ekker H."/>
            <person name="Houng S."/>
            <person name="Kohchi T."/>
            <person name="Lin S."/>
            <person name="Liu L.D."/>
            <person name="Nakamura Y."/>
            <person name="Valeeva L.R."/>
            <person name="Shakirov E.V."/>
            <person name="Shippen D.E."/>
            <person name="Wei W."/>
            <person name="Yagura M."/>
            <person name="Yamaoka S."/>
            <person name="Yamato K.T."/>
            <person name="Liu C."/>
            <person name="Berger F."/>
        </authorList>
    </citation>
    <scope>NUCLEOTIDE SEQUENCE [LARGE SCALE GENOMIC DNA]</scope>
    <source>
        <strain evidence="19">Tak-1</strain>
    </source>
</reference>
<feature type="binding site" evidence="13">
    <location>
        <position position="816"/>
    </location>
    <ligand>
        <name>ATP</name>
        <dbReference type="ChEBI" id="CHEBI:30616"/>
    </ligand>
</feature>
<comment type="subcellular location">
    <subcellularLocation>
        <location evidence="1 15">Membrane</location>
        <topology evidence="1 15">Multi-pass membrane protein</topology>
    </subcellularLocation>
</comment>
<evidence type="ECO:0000256" key="16">
    <source>
        <dbReference type="SAM" id="MobiDB-lite"/>
    </source>
</evidence>
<dbReference type="CDD" id="cd02073">
    <property type="entry name" value="P-type_ATPase_APLT_Dnf-like"/>
    <property type="match status" value="1"/>
</dbReference>
<comment type="catalytic activity">
    <reaction evidence="11 15">
        <text>ATP + H2O + phospholipidSide 1 = ADP + phosphate + phospholipidSide 2.</text>
        <dbReference type="EC" id="7.6.2.1"/>
    </reaction>
</comment>
<dbReference type="PROSITE" id="PS00154">
    <property type="entry name" value="ATPASE_E1_E2"/>
    <property type="match status" value="1"/>
</dbReference>
<feature type="transmembrane region" description="Helical" evidence="15">
    <location>
        <begin position="425"/>
        <end position="451"/>
    </location>
</feature>
<dbReference type="EMBL" id="LVLJ01003055">
    <property type="protein sequence ID" value="OAE22848.1"/>
    <property type="molecule type" value="Genomic_DNA"/>
</dbReference>
<dbReference type="SUPFAM" id="SSF81665">
    <property type="entry name" value="Calcium ATPase, transmembrane domain M"/>
    <property type="match status" value="1"/>
</dbReference>
<feature type="binding site" evidence="13">
    <location>
        <position position="957"/>
    </location>
    <ligand>
        <name>ATP</name>
        <dbReference type="ChEBI" id="CHEBI:30616"/>
    </ligand>
</feature>
<dbReference type="InterPro" id="IPR008250">
    <property type="entry name" value="ATPase_P-typ_transduc_dom_A_sf"/>
</dbReference>
<proteinExistence type="inferred from homology"/>
<keyword evidence="10 15" id="KW-0472">Membrane</keyword>
<evidence type="ECO:0000256" key="10">
    <source>
        <dbReference type="ARBA" id="ARBA00023136"/>
    </source>
</evidence>
<feature type="domain" description="P-type ATPase C-terminal" evidence="18">
    <location>
        <begin position="1003"/>
        <end position="1246"/>
    </location>
</feature>
<evidence type="ECO:0000256" key="11">
    <source>
        <dbReference type="ARBA" id="ARBA00034036"/>
    </source>
</evidence>
<accession>A0A176VPL4</accession>
<evidence type="ECO:0000259" key="18">
    <source>
        <dbReference type="Pfam" id="PF16212"/>
    </source>
</evidence>
<evidence type="ECO:0000256" key="12">
    <source>
        <dbReference type="PIRSR" id="PIRSR606539-1"/>
    </source>
</evidence>
<dbReference type="GO" id="GO:0140327">
    <property type="term" value="F:flippase activity"/>
    <property type="evidence" value="ECO:0007669"/>
    <property type="project" value="UniProtKB-ARBA"/>
</dbReference>
<dbReference type="InterPro" id="IPR023214">
    <property type="entry name" value="HAD_sf"/>
</dbReference>
<sequence length="1280" mass="142784">MSTSARFLLAPSPAGLLTPAAPTPSVVDPNSEVFQGSIQSRRPPVIPSNPSDGEHPKKHRRVVSSHKEEKGEPGSPVHHSGEDVSKEAFSGSIAGSRRAGLKEDPRTTRVVFVNDSSRSTADSVAGNKVRTSKYTLLTFLPRNLFEQFQRVAYIYFLIIVALNQIPALAVFGRTASIFPLAFVLIATALKDAYEDWARHRSDMEENNRTSLVFDGVSFTPKKWKHIKVGEMVKVLANQIVAADMVLWATSEASGLAYVETMNLDGESNLKTRYAKQETATKNPEDEAVGVTLICELPNRNIYEFQAYLDLHGTHIPLGPNNIILRGCELKNTSWIIGVVVYAGKETKAMLNNSGAQSKRSRLERQMNRETMWLVIFLLVLCSVGGIGMGVWVQAHHDDLNTLPYYRKKDFEDNEDYRYYGVFGEAVVAFLSCVIVFQVMVPIALYISLELVRLWQSRFMTRDMEMFHSTSNSRFQCRALNINEDLGQVKYVFSDKTGTLTENKMEFHSASVFGYDYDNAQVTIDPVGAGEGMITHDDNAVVLGDQKWKPKVGAKVDPQLFRLLQGPADTAESKAAHEYMLVLAACNTVVPTRVQLAANGEITMKAASNDSGPGLSGFIEYQGESPDEQALVAAAASYGYVLLERNFDNILINVMGKPKRYQILGVHEFDSVRKRMSVIIRMPDGTIKLFVKGADNAVMDIVKTEDDEISQSEVHTGIVGITNQHLESYSRKGLRTLVIASRELDSKLFENWRYKYDIASTDLHNRAGLLRDTSQMVETSLTLLGATAIEDRLQDGVPETIALLREAGIKVWVLTGDKQETAISIGYSCRLLTHDMHKLIVHESTKEGALETLVSMKAKYGISAEQDEHSIQNGGSTKSGNGDSSHRYSGSYDNMNGSFSSFGDNLLADKNNSRKQLALIIDGNSLVHALHPDVEQELFEVARACKVVICCRVAPLQKAAVVNLIKSKTGELTLAIGDGANDVSMIQMADVGVGLSGQEGRQAVMASDFSMGQFRFLKRLLLVHGHWNYQRLSYMILYNFYRNAVFVLMLFWFILYTAFSPQNAVTDWSLVFYSLIYTSIPTIVVATLDKNLSSRTLFKFPALYGAGQREQSYNQRLFWITMLDTIWQSLVLFYVPYMSYRQSDVDLYGLGSIWTFGVVLLVNLHLAMDVQRWNWLAHASIWGSIVATFVVMLVLDSLAVEAFLPNLGTMKHIMGQVAFWLDLVLIIPIALLPRFCVIVMKQRFWPSDIQIAREGEIRGTLNFSRTERQPPAVELNKLPPA</sequence>
<organism evidence="20 21">
    <name type="scientific">Marchantia polymorpha subsp. ruderalis</name>
    <dbReference type="NCBI Taxonomy" id="1480154"/>
    <lineage>
        <taxon>Eukaryota</taxon>
        <taxon>Viridiplantae</taxon>
        <taxon>Streptophyta</taxon>
        <taxon>Embryophyta</taxon>
        <taxon>Marchantiophyta</taxon>
        <taxon>Marchantiopsida</taxon>
        <taxon>Marchantiidae</taxon>
        <taxon>Marchantiales</taxon>
        <taxon>Marchantiaceae</taxon>
        <taxon>Marchantia</taxon>
    </lineage>
</organism>
<feature type="transmembrane region" description="Helical" evidence="15">
    <location>
        <begin position="1070"/>
        <end position="1087"/>
    </location>
</feature>
<feature type="binding site" evidence="14">
    <location>
        <position position="981"/>
    </location>
    <ligand>
        <name>Mg(2+)</name>
        <dbReference type="ChEBI" id="CHEBI:18420"/>
    </ligand>
</feature>
<feature type="region of interest" description="Disordered" evidence="16">
    <location>
        <begin position="864"/>
        <end position="889"/>
    </location>
</feature>
<comment type="cofactor">
    <cofactor evidence="14">
        <name>Mg(2+)</name>
        <dbReference type="ChEBI" id="CHEBI:18420"/>
    </cofactor>
</comment>
<evidence type="ECO:0000313" key="19">
    <source>
        <dbReference type="EMBL" id="BBN14146.1"/>
    </source>
</evidence>
<feature type="binding site" evidence="13">
    <location>
        <position position="496"/>
    </location>
    <ligand>
        <name>ATP</name>
        <dbReference type="ChEBI" id="CHEBI:30616"/>
    </ligand>
</feature>
<evidence type="ECO:0000256" key="13">
    <source>
        <dbReference type="PIRSR" id="PIRSR606539-2"/>
    </source>
</evidence>
<evidence type="ECO:0000256" key="2">
    <source>
        <dbReference type="ARBA" id="ARBA00008109"/>
    </source>
</evidence>
<keyword evidence="21" id="KW-1185">Reference proteome</keyword>
<feature type="binding site" evidence="13">
    <location>
        <position position="495"/>
    </location>
    <ligand>
        <name>ATP</name>
        <dbReference type="ChEBI" id="CHEBI:30616"/>
    </ligand>
</feature>
<feature type="transmembrane region" description="Helical" evidence="15">
    <location>
        <begin position="1218"/>
        <end position="1239"/>
    </location>
</feature>
<feature type="binding site" evidence="13">
    <location>
        <position position="815"/>
    </location>
    <ligand>
        <name>ATP</name>
        <dbReference type="ChEBI" id="CHEBI:30616"/>
    </ligand>
</feature>
<protein>
    <recommendedName>
        <fullName evidence="15">Phospholipid-transporting ATPase</fullName>
        <ecNumber evidence="15">7.6.2.1</ecNumber>
    </recommendedName>
</protein>
<evidence type="ECO:0000256" key="15">
    <source>
        <dbReference type="RuleBase" id="RU362033"/>
    </source>
</evidence>
<feature type="binding site" evidence="14">
    <location>
        <position position="977"/>
    </location>
    <ligand>
        <name>Mg(2+)</name>
        <dbReference type="ChEBI" id="CHEBI:18420"/>
    </ligand>
</feature>
<dbReference type="PANTHER" id="PTHR24092:SF91">
    <property type="entry name" value="PHOSPHOLIPID-TRANSPORTING ATPASE 1"/>
    <property type="match status" value="1"/>
</dbReference>
<gene>
    <name evidence="20" type="ORF">AXG93_3903s1050</name>
    <name evidence="19" type="ORF">Mp_6g09250</name>
</gene>
<feature type="region of interest" description="Disordered" evidence="16">
    <location>
        <begin position="1"/>
        <end position="104"/>
    </location>
</feature>
<feature type="domain" description="P-type ATPase N-terminal" evidence="17">
    <location>
        <begin position="111"/>
        <end position="176"/>
    </location>
</feature>
<dbReference type="GO" id="GO:0005783">
    <property type="term" value="C:endoplasmic reticulum"/>
    <property type="evidence" value="ECO:0007669"/>
    <property type="project" value="UniProtKB-ARBA"/>
</dbReference>
<dbReference type="GO" id="GO:0005886">
    <property type="term" value="C:plasma membrane"/>
    <property type="evidence" value="ECO:0007669"/>
    <property type="project" value="TreeGrafter"/>
</dbReference>
<feature type="binding site" evidence="14">
    <location>
        <position position="494"/>
    </location>
    <ligand>
        <name>Mg(2+)</name>
        <dbReference type="ChEBI" id="CHEBI:18420"/>
    </ligand>
</feature>
<dbReference type="NCBIfam" id="TIGR01652">
    <property type="entry name" value="ATPase-Plipid"/>
    <property type="match status" value="1"/>
</dbReference>
<dbReference type="Pfam" id="PF13246">
    <property type="entry name" value="Cation_ATPase"/>
    <property type="match status" value="1"/>
</dbReference>
<feature type="binding site" evidence="13">
    <location>
        <position position="734"/>
    </location>
    <ligand>
        <name>ATP</name>
        <dbReference type="ChEBI" id="CHEBI:30616"/>
    </ligand>
</feature>
<dbReference type="GO" id="GO:0016887">
    <property type="term" value="F:ATP hydrolysis activity"/>
    <property type="evidence" value="ECO:0007669"/>
    <property type="project" value="InterPro"/>
</dbReference>
<dbReference type="InterPro" id="IPR023299">
    <property type="entry name" value="ATPase_P-typ_cyto_dom_N"/>
</dbReference>
<feature type="active site" description="4-aspartylphosphate intermediate" evidence="12">
    <location>
        <position position="494"/>
    </location>
</feature>
<feature type="binding site" evidence="13">
    <location>
        <position position="980"/>
    </location>
    <ligand>
        <name>ATP</name>
        <dbReference type="ChEBI" id="CHEBI:30616"/>
    </ligand>
</feature>
<keyword evidence="3 15" id="KW-0812">Transmembrane</keyword>
<name>A0A176VPL4_MARPO</name>